<comment type="caution">
    <text evidence="10">The sequence shown here is derived from an EMBL/GenBank/DDBJ whole genome shotgun (WGS) entry which is preliminary data.</text>
</comment>
<feature type="transmembrane region" description="Helical" evidence="8">
    <location>
        <begin position="166"/>
        <end position="185"/>
    </location>
</feature>
<feature type="transmembrane region" description="Helical" evidence="8">
    <location>
        <begin position="135"/>
        <end position="154"/>
    </location>
</feature>
<dbReference type="Proteomes" id="UP001284601">
    <property type="component" value="Unassembled WGS sequence"/>
</dbReference>
<comment type="similarity">
    <text evidence="2">Belongs to the major facilitator superfamily. Bcr/CmlA family.</text>
</comment>
<evidence type="ECO:0000256" key="7">
    <source>
        <dbReference type="ARBA" id="ARBA00023136"/>
    </source>
</evidence>
<feature type="transmembrane region" description="Helical" evidence="8">
    <location>
        <begin position="250"/>
        <end position="268"/>
    </location>
</feature>
<feature type="transmembrane region" description="Helical" evidence="8">
    <location>
        <begin position="78"/>
        <end position="100"/>
    </location>
</feature>
<keyword evidence="7 8" id="KW-0472">Membrane</keyword>
<sequence>MAPRLPRERTLIVVLGALSAFGPLSLDMYLPGLPDLAGDLGSSASAAQLTLTACMIGLAAGQLLAGPLSDGRGRRRPLLAGLALYALASTLCALAPSIWLLIPLRLLQGAAGAFGIAISRAVVRDLHSGAAAARVYALLMLVNGLAPIVAPLLGGQLLGVTDWRGIFWLLALIGIALLLVAWRLLPETLPRERRHGGGLAATMALFGTLLRDRAFVAVTLASGLSSAMMFCYIAGSPFVVQEIYGLSPQLFSLAFAANALGIVLLAQVGARLVGRHGPRALMRTGLLIGFAGALLLLLAVVLDAGLALVLAAFFTFVASIGLTTPNAAALALADHPRAAGSASGLLGLAQFAIGGAAAPLVGIGGSGTALPLALVVCALGAASLLAFAWPGARLRGTGAARLR</sequence>
<evidence type="ECO:0000256" key="3">
    <source>
        <dbReference type="ARBA" id="ARBA00022448"/>
    </source>
</evidence>
<dbReference type="Pfam" id="PF07690">
    <property type="entry name" value="MFS_1"/>
    <property type="match status" value="1"/>
</dbReference>
<dbReference type="Gene3D" id="1.20.1720.10">
    <property type="entry name" value="Multidrug resistance protein D"/>
    <property type="match status" value="1"/>
</dbReference>
<name>A0ABU4HXR3_9ACTN</name>
<feature type="domain" description="Major facilitator superfamily (MFS) profile" evidence="9">
    <location>
        <begin position="11"/>
        <end position="395"/>
    </location>
</feature>
<organism evidence="10 11">
    <name type="scientific">Conexibacter stalactiti</name>
    <dbReference type="NCBI Taxonomy" id="1940611"/>
    <lineage>
        <taxon>Bacteria</taxon>
        <taxon>Bacillati</taxon>
        <taxon>Actinomycetota</taxon>
        <taxon>Thermoleophilia</taxon>
        <taxon>Solirubrobacterales</taxon>
        <taxon>Conexibacteraceae</taxon>
        <taxon>Conexibacter</taxon>
    </lineage>
</organism>
<evidence type="ECO:0000256" key="8">
    <source>
        <dbReference type="SAM" id="Phobius"/>
    </source>
</evidence>
<evidence type="ECO:0000313" key="11">
    <source>
        <dbReference type="Proteomes" id="UP001284601"/>
    </source>
</evidence>
<evidence type="ECO:0000259" key="9">
    <source>
        <dbReference type="PROSITE" id="PS50850"/>
    </source>
</evidence>
<evidence type="ECO:0000256" key="4">
    <source>
        <dbReference type="ARBA" id="ARBA00022475"/>
    </source>
</evidence>
<accession>A0ABU4HXR3</accession>
<dbReference type="InterPro" id="IPR020846">
    <property type="entry name" value="MFS_dom"/>
</dbReference>
<dbReference type="InterPro" id="IPR004812">
    <property type="entry name" value="Efflux_drug-R_Bcr/CmlA"/>
</dbReference>
<keyword evidence="4" id="KW-1003">Cell membrane</keyword>
<dbReference type="EMBL" id="JAWSTH010000080">
    <property type="protein sequence ID" value="MDW5597260.1"/>
    <property type="molecule type" value="Genomic_DNA"/>
</dbReference>
<dbReference type="SUPFAM" id="SSF103473">
    <property type="entry name" value="MFS general substrate transporter"/>
    <property type="match status" value="1"/>
</dbReference>
<evidence type="ECO:0000256" key="5">
    <source>
        <dbReference type="ARBA" id="ARBA00022692"/>
    </source>
</evidence>
<proteinExistence type="inferred from homology"/>
<evidence type="ECO:0000256" key="1">
    <source>
        <dbReference type="ARBA" id="ARBA00004651"/>
    </source>
</evidence>
<dbReference type="InterPro" id="IPR011701">
    <property type="entry name" value="MFS"/>
</dbReference>
<dbReference type="CDD" id="cd17320">
    <property type="entry name" value="MFS_MdfA_MDR_like"/>
    <property type="match status" value="1"/>
</dbReference>
<reference evidence="10 11" key="2">
    <citation type="submission" date="2023-10" db="EMBL/GenBank/DDBJ databases">
        <authorList>
            <person name="Han X.F."/>
        </authorList>
    </citation>
    <scope>NUCLEOTIDE SEQUENCE [LARGE SCALE GENOMIC DNA]</scope>
    <source>
        <strain evidence="10 11">KCTC 39840</strain>
    </source>
</reference>
<keyword evidence="3" id="KW-0813">Transport</keyword>
<dbReference type="PANTHER" id="PTHR23502">
    <property type="entry name" value="MAJOR FACILITATOR SUPERFAMILY"/>
    <property type="match status" value="1"/>
</dbReference>
<keyword evidence="6 8" id="KW-1133">Transmembrane helix</keyword>
<feature type="transmembrane region" description="Helical" evidence="8">
    <location>
        <begin position="280"/>
        <end position="302"/>
    </location>
</feature>
<dbReference type="InterPro" id="IPR001958">
    <property type="entry name" value="Tet-R_TetA/multi-R_MdtG-like"/>
</dbReference>
<gene>
    <name evidence="10" type="ORF">R7226_23130</name>
</gene>
<keyword evidence="11" id="KW-1185">Reference proteome</keyword>
<evidence type="ECO:0000256" key="2">
    <source>
        <dbReference type="ARBA" id="ARBA00006236"/>
    </source>
</evidence>
<dbReference type="InterPro" id="IPR036259">
    <property type="entry name" value="MFS_trans_sf"/>
</dbReference>
<feature type="transmembrane region" description="Helical" evidence="8">
    <location>
        <begin position="214"/>
        <end position="235"/>
    </location>
</feature>
<feature type="transmembrane region" description="Helical" evidence="8">
    <location>
        <begin position="308"/>
        <end position="333"/>
    </location>
</feature>
<reference evidence="11" key="1">
    <citation type="submission" date="2023-07" db="EMBL/GenBank/DDBJ databases">
        <title>Conexibacter stalactiti sp. nov., isolated from stalactites in a lava cave and emended description of the genus Conexibacter.</title>
        <authorList>
            <person name="Lee S.D."/>
        </authorList>
    </citation>
    <scope>NUCLEOTIDE SEQUENCE [LARGE SCALE GENOMIC DNA]</scope>
    <source>
        <strain evidence="11">KCTC 39840</strain>
    </source>
</reference>
<dbReference type="PRINTS" id="PR01035">
    <property type="entry name" value="TCRTETA"/>
</dbReference>
<feature type="transmembrane region" description="Helical" evidence="8">
    <location>
        <begin position="345"/>
        <end position="363"/>
    </location>
</feature>
<dbReference type="PANTHER" id="PTHR23502:SF132">
    <property type="entry name" value="POLYAMINE TRANSPORTER 2-RELATED"/>
    <property type="match status" value="1"/>
</dbReference>
<evidence type="ECO:0000313" key="10">
    <source>
        <dbReference type="EMBL" id="MDW5597260.1"/>
    </source>
</evidence>
<feature type="transmembrane region" description="Helical" evidence="8">
    <location>
        <begin position="369"/>
        <end position="389"/>
    </location>
</feature>
<dbReference type="RefSeq" id="WP_318599724.1">
    <property type="nucleotide sequence ID" value="NZ_JAWSTH010000080.1"/>
</dbReference>
<feature type="transmembrane region" description="Helical" evidence="8">
    <location>
        <begin position="45"/>
        <end position="66"/>
    </location>
</feature>
<dbReference type="PROSITE" id="PS50850">
    <property type="entry name" value="MFS"/>
    <property type="match status" value="1"/>
</dbReference>
<protein>
    <submittedName>
        <fullName evidence="10">Multidrug effflux MFS transporter</fullName>
    </submittedName>
</protein>
<comment type="subcellular location">
    <subcellularLocation>
        <location evidence="1">Cell membrane</location>
        <topology evidence="1">Multi-pass membrane protein</topology>
    </subcellularLocation>
</comment>
<evidence type="ECO:0000256" key="6">
    <source>
        <dbReference type="ARBA" id="ARBA00022989"/>
    </source>
</evidence>
<feature type="transmembrane region" description="Helical" evidence="8">
    <location>
        <begin position="106"/>
        <end position="123"/>
    </location>
</feature>
<keyword evidence="5 8" id="KW-0812">Transmembrane</keyword>
<dbReference type="NCBIfam" id="TIGR00710">
    <property type="entry name" value="efflux_Bcr_CflA"/>
    <property type="match status" value="1"/>
</dbReference>